<organism evidence="2 3">
    <name type="scientific">Ruminococcus albus</name>
    <dbReference type="NCBI Taxonomy" id="1264"/>
    <lineage>
        <taxon>Bacteria</taxon>
        <taxon>Bacillati</taxon>
        <taxon>Bacillota</taxon>
        <taxon>Clostridia</taxon>
        <taxon>Eubacteriales</taxon>
        <taxon>Oscillospiraceae</taxon>
        <taxon>Ruminococcus</taxon>
    </lineage>
</organism>
<dbReference type="EMBL" id="FOKQ01000035">
    <property type="protein sequence ID" value="SFD09995.1"/>
    <property type="molecule type" value="Genomic_DNA"/>
</dbReference>
<evidence type="ECO:0000313" key="2">
    <source>
        <dbReference type="EMBL" id="SFD09995.1"/>
    </source>
</evidence>
<dbReference type="AlphaFoldDB" id="A0A1I1PJJ9"/>
<accession>A0A1I1PJJ9</accession>
<keyword evidence="1" id="KW-0472">Membrane</keyword>
<proteinExistence type="predicted"/>
<name>A0A1I1PJJ9_RUMAL</name>
<protein>
    <submittedName>
        <fullName evidence="2">Uncharacterized protein</fullName>
    </submittedName>
</protein>
<sequence length="69" mass="7702">MKKFGDFILALGIVAILAVIAELAFEWRMLNDFFFLIFTVGGLALILFGIIFRSIGKGKNKNNNPNNPQ</sequence>
<evidence type="ECO:0000256" key="1">
    <source>
        <dbReference type="SAM" id="Phobius"/>
    </source>
</evidence>
<keyword evidence="1" id="KW-1133">Transmembrane helix</keyword>
<feature type="transmembrane region" description="Helical" evidence="1">
    <location>
        <begin position="7"/>
        <end position="27"/>
    </location>
</feature>
<keyword evidence="1" id="KW-0812">Transmembrane</keyword>
<dbReference type="RefSeq" id="WP_074962898.1">
    <property type="nucleotide sequence ID" value="NZ_FOKQ01000035.1"/>
</dbReference>
<dbReference type="Proteomes" id="UP000182192">
    <property type="component" value="Unassembled WGS sequence"/>
</dbReference>
<feature type="transmembrane region" description="Helical" evidence="1">
    <location>
        <begin position="33"/>
        <end position="52"/>
    </location>
</feature>
<reference evidence="2 3" key="1">
    <citation type="submission" date="2016-10" db="EMBL/GenBank/DDBJ databases">
        <authorList>
            <person name="de Groot N.N."/>
        </authorList>
    </citation>
    <scope>NUCLEOTIDE SEQUENCE [LARGE SCALE GENOMIC DNA]</scope>
    <source>
        <strain evidence="2 3">AR67</strain>
    </source>
</reference>
<evidence type="ECO:0000313" key="3">
    <source>
        <dbReference type="Proteomes" id="UP000182192"/>
    </source>
</evidence>
<gene>
    <name evidence="2" type="ORF">SAMN02910406_03091</name>
</gene>